<dbReference type="InterPro" id="IPR043502">
    <property type="entry name" value="DNA/RNA_pol_sf"/>
</dbReference>
<accession>A0A2V4EBY9</accession>
<dbReference type="Gene3D" id="3.30.70.270">
    <property type="match status" value="1"/>
</dbReference>
<comment type="similarity">
    <text evidence="1">Belongs to the DNA polymerase type-Y family.</text>
</comment>
<dbReference type="Gene3D" id="3.40.1170.60">
    <property type="match status" value="1"/>
</dbReference>
<dbReference type="PANTHER" id="PTHR11076:SF34">
    <property type="entry name" value="PROTEIN UMUC"/>
    <property type="match status" value="1"/>
</dbReference>
<dbReference type="GO" id="GO:0009432">
    <property type="term" value="P:SOS response"/>
    <property type="evidence" value="ECO:0007669"/>
    <property type="project" value="TreeGrafter"/>
</dbReference>
<dbReference type="GO" id="GO:0003887">
    <property type="term" value="F:DNA-directed DNA polymerase activity"/>
    <property type="evidence" value="ECO:0007669"/>
    <property type="project" value="TreeGrafter"/>
</dbReference>
<evidence type="ECO:0000313" key="3">
    <source>
        <dbReference type="EMBL" id="PXZ07924.1"/>
    </source>
</evidence>
<proteinExistence type="inferred from homology"/>
<dbReference type="GO" id="GO:0005829">
    <property type="term" value="C:cytosol"/>
    <property type="evidence" value="ECO:0007669"/>
    <property type="project" value="TreeGrafter"/>
</dbReference>
<evidence type="ECO:0000313" key="4">
    <source>
        <dbReference type="Proteomes" id="UP000247932"/>
    </source>
</evidence>
<dbReference type="OrthoDB" id="9808813at2"/>
<dbReference type="PROSITE" id="PS50173">
    <property type="entry name" value="UMUC"/>
    <property type="match status" value="1"/>
</dbReference>
<name>A0A2V4EBY9_9GAMM</name>
<dbReference type="Proteomes" id="UP000247932">
    <property type="component" value="Unassembled WGS sequence"/>
</dbReference>
<organism evidence="3 4">
    <name type="scientific">Gilliamella apicola</name>
    <dbReference type="NCBI Taxonomy" id="1196095"/>
    <lineage>
        <taxon>Bacteria</taxon>
        <taxon>Pseudomonadati</taxon>
        <taxon>Pseudomonadota</taxon>
        <taxon>Gammaproteobacteria</taxon>
        <taxon>Orbales</taxon>
        <taxon>Orbaceae</taxon>
        <taxon>Gilliamella</taxon>
    </lineage>
</organism>
<dbReference type="GO" id="GO:0042276">
    <property type="term" value="P:error-prone translesion synthesis"/>
    <property type="evidence" value="ECO:0007669"/>
    <property type="project" value="TreeGrafter"/>
</dbReference>
<reference evidence="3 4" key="1">
    <citation type="submission" date="2018-05" db="EMBL/GenBank/DDBJ databases">
        <title>Reference genomes for bee gut microbiota database.</title>
        <authorList>
            <person name="Ellegaard K.M."/>
        </authorList>
    </citation>
    <scope>NUCLEOTIDE SEQUENCE [LARGE SCALE GENOMIC DNA]</scope>
    <source>
        <strain evidence="3 4">ESL0182</strain>
    </source>
</reference>
<gene>
    <name evidence="3" type="ORF">DKK70_04515</name>
</gene>
<sequence>MPSIHYEVVYIRDWIDCNNFYASCERVLNPKLEGKPIGILSNNDGCVIARSNELKPLVPMGMPAFKILPAIRKQVTLLSSNYQLYGDMSKRVFNTVRAHTSDVELYSIDEAFIALDGFSDVTTHCQHIRAVVKRDTGIPVSIGIAAIRTLAKVANHIAKKQTTYCGVCYLTNDSGLLIEPLKQFSLQ</sequence>
<dbReference type="InterPro" id="IPR001126">
    <property type="entry name" value="UmuC"/>
</dbReference>
<comment type="caution">
    <text evidence="3">The sequence shown here is derived from an EMBL/GenBank/DDBJ whole genome shotgun (WGS) entry which is preliminary data.</text>
</comment>
<dbReference type="SUPFAM" id="SSF56672">
    <property type="entry name" value="DNA/RNA polymerases"/>
    <property type="match status" value="1"/>
</dbReference>
<evidence type="ECO:0000259" key="2">
    <source>
        <dbReference type="PROSITE" id="PS50173"/>
    </source>
</evidence>
<feature type="domain" description="UmuC" evidence="2">
    <location>
        <begin position="15"/>
        <end position="160"/>
    </location>
</feature>
<dbReference type="Pfam" id="PF00817">
    <property type="entry name" value="IMS"/>
    <property type="match status" value="1"/>
</dbReference>
<evidence type="ECO:0000256" key="1">
    <source>
        <dbReference type="ARBA" id="ARBA00010945"/>
    </source>
</evidence>
<dbReference type="GO" id="GO:0006281">
    <property type="term" value="P:DNA repair"/>
    <property type="evidence" value="ECO:0007669"/>
    <property type="project" value="InterPro"/>
</dbReference>
<dbReference type="AlphaFoldDB" id="A0A2V4EBY9"/>
<dbReference type="InterPro" id="IPR043128">
    <property type="entry name" value="Rev_trsase/Diguanyl_cyclase"/>
</dbReference>
<protein>
    <recommendedName>
        <fullName evidence="2">UmuC domain-containing protein</fullName>
    </recommendedName>
</protein>
<dbReference type="EMBL" id="QGLR01000008">
    <property type="protein sequence ID" value="PXZ07924.1"/>
    <property type="molecule type" value="Genomic_DNA"/>
</dbReference>
<dbReference type="InterPro" id="IPR050116">
    <property type="entry name" value="DNA_polymerase-Y"/>
</dbReference>
<keyword evidence="4" id="KW-1185">Reference proteome</keyword>
<dbReference type="PANTHER" id="PTHR11076">
    <property type="entry name" value="DNA REPAIR POLYMERASE UMUC / TRANSFERASE FAMILY MEMBER"/>
    <property type="match status" value="1"/>
</dbReference>